<reference evidence="2 3" key="1">
    <citation type="journal article" date="2018" name="ACS Chem. Biol.">
        <title>Ketoreductase domain dysfunction expands chemodiversity: malyngamide biosynthesis in the cyanobacterium Okeania hirsuta.</title>
        <authorList>
            <person name="Moss N.A."/>
            <person name="Leao T."/>
            <person name="Rankin M."/>
            <person name="McCullough T.M."/>
            <person name="Qu P."/>
            <person name="Korobeynikov A."/>
            <person name="Smith J.L."/>
            <person name="Gerwick L."/>
            <person name="Gerwick W.H."/>
        </authorList>
    </citation>
    <scope>NUCLEOTIDE SEQUENCE [LARGE SCALE GENOMIC DNA]</scope>
    <source>
        <strain evidence="2 3">PAB10Feb10-1</strain>
    </source>
</reference>
<dbReference type="InterPro" id="IPR029058">
    <property type="entry name" value="AB_hydrolase_fold"/>
</dbReference>
<dbReference type="SUPFAM" id="SSF53474">
    <property type="entry name" value="alpha/beta-Hydrolases"/>
    <property type="match status" value="1"/>
</dbReference>
<dbReference type="RefSeq" id="WP_134239644.1">
    <property type="nucleotide sequence ID" value="NZ_CAWOLW010000298.1"/>
</dbReference>
<dbReference type="PANTHER" id="PTHR43798:SF33">
    <property type="entry name" value="HYDROLASE, PUTATIVE (AFU_ORTHOLOGUE AFUA_2G14860)-RELATED"/>
    <property type="match status" value="1"/>
</dbReference>
<dbReference type="GO" id="GO:0016020">
    <property type="term" value="C:membrane"/>
    <property type="evidence" value="ECO:0007669"/>
    <property type="project" value="TreeGrafter"/>
</dbReference>
<sequence>MELIPQKVETSTQNISYYESSGKGQTIFLVHGNSSSGRSYLHQLQSQLGQTYHLIAMDLPGHGLSDVAANPELTYNLPGYADAVLEVAKALDASNAIFVGWSLGGHILLEASDRLTDAQGIVIFGTP</sequence>
<organism evidence="2 3">
    <name type="scientific">Okeania hirsuta</name>
    <dbReference type="NCBI Taxonomy" id="1458930"/>
    <lineage>
        <taxon>Bacteria</taxon>
        <taxon>Bacillati</taxon>
        <taxon>Cyanobacteriota</taxon>
        <taxon>Cyanophyceae</taxon>
        <taxon>Oscillatoriophycideae</taxon>
        <taxon>Oscillatoriales</taxon>
        <taxon>Microcoleaceae</taxon>
        <taxon>Okeania</taxon>
    </lineage>
</organism>
<dbReference type="EMBL" id="RCBY01000367">
    <property type="protein sequence ID" value="RQH22422.1"/>
    <property type="molecule type" value="Genomic_DNA"/>
</dbReference>
<keyword evidence="3" id="KW-1185">Reference proteome</keyword>
<dbReference type="PANTHER" id="PTHR43798">
    <property type="entry name" value="MONOACYLGLYCEROL LIPASE"/>
    <property type="match status" value="1"/>
</dbReference>
<name>A0A3N6PCC1_9CYAN</name>
<accession>A0A3N6PCC1</accession>
<dbReference type="OrthoDB" id="6191536at2"/>
<evidence type="ECO:0000259" key="1">
    <source>
        <dbReference type="Pfam" id="PF12697"/>
    </source>
</evidence>
<feature type="non-terminal residue" evidence="2">
    <location>
        <position position="127"/>
    </location>
</feature>
<dbReference type="InterPro" id="IPR050266">
    <property type="entry name" value="AB_hydrolase_sf"/>
</dbReference>
<dbReference type="Gene3D" id="3.40.50.1820">
    <property type="entry name" value="alpha/beta hydrolase"/>
    <property type="match status" value="1"/>
</dbReference>
<evidence type="ECO:0000313" key="2">
    <source>
        <dbReference type="EMBL" id="RQH22422.1"/>
    </source>
</evidence>
<protein>
    <submittedName>
        <fullName evidence="2">Alpha/beta hydrolase</fullName>
    </submittedName>
</protein>
<dbReference type="AlphaFoldDB" id="A0A3N6PCC1"/>
<keyword evidence="2" id="KW-0378">Hydrolase</keyword>
<proteinExistence type="predicted"/>
<feature type="domain" description="AB hydrolase-1" evidence="1">
    <location>
        <begin position="27"/>
        <end position="117"/>
    </location>
</feature>
<dbReference type="Proteomes" id="UP000269154">
    <property type="component" value="Unassembled WGS sequence"/>
</dbReference>
<dbReference type="InterPro" id="IPR000073">
    <property type="entry name" value="AB_hydrolase_1"/>
</dbReference>
<dbReference type="GO" id="GO:0016787">
    <property type="term" value="F:hydrolase activity"/>
    <property type="evidence" value="ECO:0007669"/>
    <property type="project" value="UniProtKB-KW"/>
</dbReference>
<comment type="caution">
    <text evidence="2">The sequence shown here is derived from an EMBL/GenBank/DDBJ whole genome shotgun (WGS) entry which is preliminary data.</text>
</comment>
<evidence type="ECO:0000313" key="3">
    <source>
        <dbReference type="Proteomes" id="UP000269154"/>
    </source>
</evidence>
<gene>
    <name evidence="2" type="ORF">D5R40_31015</name>
</gene>
<dbReference type="Pfam" id="PF12697">
    <property type="entry name" value="Abhydrolase_6"/>
    <property type="match status" value="1"/>
</dbReference>